<gene>
    <name evidence="2" type="ORF">L198_04981</name>
</gene>
<evidence type="ECO:0000313" key="3">
    <source>
        <dbReference type="Proteomes" id="UP000094819"/>
    </source>
</evidence>
<keyword evidence="3" id="KW-1185">Reference proteome</keyword>
<evidence type="ECO:0000313" key="2">
    <source>
        <dbReference type="EMBL" id="ODN94833.1"/>
    </source>
</evidence>
<feature type="compositionally biased region" description="Polar residues" evidence="1">
    <location>
        <begin position="501"/>
        <end position="512"/>
    </location>
</feature>
<dbReference type="RefSeq" id="XP_019031112.1">
    <property type="nucleotide sequence ID" value="XM_019177080.1"/>
</dbReference>
<dbReference type="OrthoDB" id="2571408at2759"/>
<feature type="region of interest" description="Disordered" evidence="1">
    <location>
        <begin position="497"/>
        <end position="527"/>
    </location>
</feature>
<feature type="compositionally biased region" description="Polar residues" evidence="1">
    <location>
        <begin position="128"/>
        <end position="137"/>
    </location>
</feature>
<reference evidence="2 3" key="1">
    <citation type="submission" date="2016-06" db="EMBL/GenBank/DDBJ databases">
        <title>Evolution of pathogenesis and genome organization in the Tremellales.</title>
        <authorList>
            <person name="Cuomo C."/>
            <person name="Litvintseva A."/>
            <person name="Heitman J."/>
            <person name="Chen Y."/>
            <person name="Sun S."/>
            <person name="Springer D."/>
            <person name="Dromer F."/>
            <person name="Young S."/>
            <person name="Zeng Q."/>
            <person name="Chapman S."/>
            <person name="Gujja S."/>
            <person name="Saif S."/>
            <person name="Birren B."/>
        </authorList>
    </citation>
    <scope>NUCLEOTIDE SEQUENCE [LARGE SCALE GENOMIC DNA]</scope>
    <source>
        <strain evidence="2 3">CBS 7118</strain>
    </source>
</reference>
<feature type="region of interest" description="Disordered" evidence="1">
    <location>
        <begin position="382"/>
        <end position="428"/>
    </location>
</feature>
<feature type="region of interest" description="Disordered" evidence="1">
    <location>
        <begin position="265"/>
        <end position="301"/>
    </location>
</feature>
<feature type="region of interest" description="Disordered" evidence="1">
    <location>
        <begin position="1"/>
        <end position="84"/>
    </location>
</feature>
<feature type="compositionally biased region" description="Basic residues" evidence="1">
    <location>
        <begin position="278"/>
        <end position="293"/>
    </location>
</feature>
<dbReference type="EMBL" id="AWGH01000014">
    <property type="protein sequence ID" value="ODN94833.1"/>
    <property type="molecule type" value="Genomic_DNA"/>
</dbReference>
<sequence length="554" mass="60787">MLREHSHHLTHTAPSAAPLSHPTAVDPPRPYTPSTLEFGLNPQPTRQTSVNPYSGLGIQPRTPGSDGNAEGQGERKRRKSVFSSLKLKKRITRLVWPFIPSHKGPQPHLKATKSDTALPRRPIISSPTLAKTDTFTNPRPHLPRINTHQPTRSRDHNALLSPEDTVPTGHARDRRGEEADKKKMVEDRRRRMERRASWPLMGPRHRELPLGHDHSEDHPGIQRLVASIYEDPISAQDPSADLKRLKQALDRDIGFTFNVPSLSVASRNRAPPAPKSPAGKHRSHTLRLKHRTSRTQIKSGRSSLVLSPEAQEALQRQLARLEIRDEALTKSARRLSAMDKMVLQGRGPARHPQARPGLGRQYSYVSFQDEDGECRVTRVPAAGSLSPASGDMSPSPISPSTAYSAKASNQSSGIGMAAGLPMTEGGRKNRMSMPVMRRASKAGVRGASVKVFAKPTSSTPSGSVTDMWDGNPPSPPPFIQAPTPRVAPMPRPRQNGAPLYNPTNLSPNSKRVNQGRAMAPKGYSSQARVEYSRPGTATLAVDQQAPMYSLYAKF</sequence>
<feature type="compositionally biased region" description="Polar residues" evidence="1">
    <location>
        <begin position="42"/>
        <end position="52"/>
    </location>
</feature>
<feature type="region of interest" description="Disordered" evidence="1">
    <location>
        <begin position="128"/>
        <end position="195"/>
    </location>
</feature>
<accession>A0A1E3J1T3</accession>
<evidence type="ECO:0000256" key="1">
    <source>
        <dbReference type="SAM" id="MobiDB-lite"/>
    </source>
</evidence>
<dbReference type="AlphaFoldDB" id="A0A1E3J1T3"/>
<dbReference type="GeneID" id="30194194"/>
<protein>
    <submittedName>
        <fullName evidence="2">Uncharacterized protein</fullName>
    </submittedName>
</protein>
<organism evidence="2 3">
    <name type="scientific">Cryptococcus wingfieldii CBS 7118</name>
    <dbReference type="NCBI Taxonomy" id="1295528"/>
    <lineage>
        <taxon>Eukaryota</taxon>
        <taxon>Fungi</taxon>
        <taxon>Dikarya</taxon>
        <taxon>Basidiomycota</taxon>
        <taxon>Agaricomycotina</taxon>
        <taxon>Tremellomycetes</taxon>
        <taxon>Tremellales</taxon>
        <taxon>Cryptococcaceae</taxon>
        <taxon>Cryptococcus</taxon>
    </lineage>
</organism>
<proteinExistence type="predicted"/>
<name>A0A1E3J1T3_9TREE</name>
<feature type="compositionally biased region" description="Basic and acidic residues" evidence="1">
    <location>
        <begin position="170"/>
        <end position="195"/>
    </location>
</feature>
<feature type="compositionally biased region" description="Basic residues" evidence="1">
    <location>
        <begin position="75"/>
        <end position="84"/>
    </location>
</feature>
<feature type="compositionally biased region" description="Polar residues" evidence="1">
    <location>
        <begin position="398"/>
        <end position="413"/>
    </location>
</feature>
<feature type="compositionally biased region" description="Basic residues" evidence="1">
    <location>
        <begin position="1"/>
        <end position="10"/>
    </location>
</feature>
<comment type="caution">
    <text evidence="2">The sequence shown here is derived from an EMBL/GenBank/DDBJ whole genome shotgun (WGS) entry which is preliminary data.</text>
</comment>
<dbReference type="Proteomes" id="UP000094819">
    <property type="component" value="Unassembled WGS sequence"/>
</dbReference>